<sequence>MSPDRSNLSKIIVTSIVGALVAAVTYYCVVKIMHTNEGGTQITYERPLSESDKIWGATPNSACQALERAYLIPNQYSLIVGTKDSYSCSTAEVGIDGPESKKTMQYSVSGFGDKATNLKLVMKLDGDQNSPDAIAARKAWAIYSALLAESVFSQVMSEDEMQKMAHLSHDQSFAKVYNKQFLAKANAIKGESVSIYTYEIQGLPVISVN</sequence>
<gene>
    <name evidence="2" type="ORF">HLH17_14505</name>
</gene>
<organism evidence="2 3">
    <name type="scientific">Acinetobacter terrae</name>
    <dbReference type="NCBI Taxonomy" id="2731247"/>
    <lineage>
        <taxon>Bacteria</taxon>
        <taxon>Pseudomonadati</taxon>
        <taxon>Pseudomonadota</taxon>
        <taxon>Gammaproteobacteria</taxon>
        <taxon>Moraxellales</taxon>
        <taxon>Moraxellaceae</taxon>
        <taxon>Acinetobacter</taxon>
        <taxon>Acinetobacter Taxon 24</taxon>
    </lineage>
</organism>
<evidence type="ECO:0000313" key="2">
    <source>
        <dbReference type="EMBL" id="NNH78833.1"/>
    </source>
</evidence>
<comment type="caution">
    <text evidence="2">The sequence shown here is derived from an EMBL/GenBank/DDBJ whole genome shotgun (WGS) entry which is preliminary data.</text>
</comment>
<name>A0A7Y2RHI1_9GAMM</name>
<dbReference type="EMBL" id="JABERL010000056">
    <property type="protein sequence ID" value="NNH78833.1"/>
    <property type="molecule type" value="Genomic_DNA"/>
</dbReference>
<reference evidence="2 3" key="1">
    <citation type="submission" date="2020-04" db="EMBL/GenBank/DDBJ databases">
        <title>Acinetobacter Taxon 24.</title>
        <authorList>
            <person name="Nemec A."/>
            <person name="Radolfova-Krizova L."/>
            <person name="Higgins P.G."/>
            <person name="Spanelova P."/>
        </authorList>
    </citation>
    <scope>NUCLEOTIDE SEQUENCE [LARGE SCALE GENOMIC DNA]</scope>
    <source>
        <strain evidence="2 3">ANC 5380</strain>
    </source>
</reference>
<keyword evidence="1" id="KW-1133">Transmembrane helix</keyword>
<proteinExistence type="predicted"/>
<evidence type="ECO:0000313" key="3">
    <source>
        <dbReference type="Proteomes" id="UP000569202"/>
    </source>
</evidence>
<dbReference type="AlphaFoldDB" id="A0A7Y2RHI1"/>
<dbReference type="Proteomes" id="UP000569202">
    <property type="component" value="Unassembled WGS sequence"/>
</dbReference>
<feature type="transmembrane region" description="Helical" evidence="1">
    <location>
        <begin position="12"/>
        <end position="30"/>
    </location>
</feature>
<keyword evidence="1" id="KW-0812">Transmembrane</keyword>
<evidence type="ECO:0000256" key="1">
    <source>
        <dbReference type="SAM" id="Phobius"/>
    </source>
</evidence>
<keyword evidence="1" id="KW-0472">Membrane</keyword>
<accession>A0A7Y2RHI1</accession>
<protein>
    <submittedName>
        <fullName evidence="2">Uncharacterized protein</fullName>
    </submittedName>
</protein>
<dbReference type="RefSeq" id="WP_171541028.1">
    <property type="nucleotide sequence ID" value="NZ_JABERL010000056.1"/>
</dbReference>